<evidence type="ECO:0000313" key="2">
    <source>
        <dbReference type="EMBL" id="UNI14031.1"/>
    </source>
</evidence>
<proteinExistence type="predicted"/>
<dbReference type="RefSeq" id="XP_047837512.1">
    <property type="nucleotide sequence ID" value="XM_047981552.1"/>
</dbReference>
<feature type="region of interest" description="Disordered" evidence="1">
    <location>
        <begin position="23"/>
        <end position="54"/>
    </location>
</feature>
<evidence type="ECO:0000313" key="3">
    <source>
        <dbReference type="Proteomes" id="UP000829364"/>
    </source>
</evidence>
<dbReference type="EMBL" id="CP086354">
    <property type="protein sequence ID" value="UNI14031.1"/>
    <property type="molecule type" value="Genomic_DNA"/>
</dbReference>
<name>A0A9Q8V748_9HYPO</name>
<gene>
    <name evidence="2" type="ORF">JDV02_000712</name>
</gene>
<dbReference type="GeneID" id="72062677"/>
<accession>A0A9Q8V748</accession>
<protein>
    <submittedName>
        <fullName evidence="2">Uncharacterized protein</fullName>
    </submittedName>
</protein>
<dbReference type="AlphaFoldDB" id="A0A9Q8V748"/>
<reference evidence="2" key="1">
    <citation type="submission" date="2021-11" db="EMBL/GenBank/DDBJ databases">
        <title>Purpureocillium_takamizusanense_genome.</title>
        <authorList>
            <person name="Nguyen N.-H."/>
        </authorList>
    </citation>
    <scope>NUCLEOTIDE SEQUENCE</scope>
    <source>
        <strain evidence="2">PT3</strain>
    </source>
</reference>
<dbReference type="Proteomes" id="UP000829364">
    <property type="component" value="Chromosome 1"/>
</dbReference>
<organism evidence="2 3">
    <name type="scientific">Purpureocillium takamizusanense</name>
    <dbReference type="NCBI Taxonomy" id="2060973"/>
    <lineage>
        <taxon>Eukaryota</taxon>
        <taxon>Fungi</taxon>
        <taxon>Dikarya</taxon>
        <taxon>Ascomycota</taxon>
        <taxon>Pezizomycotina</taxon>
        <taxon>Sordariomycetes</taxon>
        <taxon>Hypocreomycetidae</taxon>
        <taxon>Hypocreales</taxon>
        <taxon>Ophiocordycipitaceae</taxon>
        <taxon>Purpureocillium</taxon>
    </lineage>
</organism>
<keyword evidence="3" id="KW-1185">Reference proteome</keyword>
<sequence>MGPLRSHPNSSHPSHHLRVSCCRHGRHKAKPRPDPTGIHTPGSAGTHHPNSWAWTPPRCAARLSLSRLLLRWIVYFGETLDARSARARKLNASATPPLSSPTSGIESISAYVRNSNCSSLLDN</sequence>
<evidence type="ECO:0000256" key="1">
    <source>
        <dbReference type="SAM" id="MobiDB-lite"/>
    </source>
</evidence>
<dbReference type="KEGG" id="ptkz:JDV02_000712"/>